<organism evidence="9 10">
    <name type="scientific">Haploplasma axanthum</name>
    <name type="common">Acholeplasma axanthum</name>
    <dbReference type="NCBI Taxonomy" id="29552"/>
    <lineage>
        <taxon>Bacteria</taxon>
        <taxon>Bacillati</taxon>
        <taxon>Mycoplasmatota</taxon>
        <taxon>Mollicutes</taxon>
        <taxon>Acholeplasmatales</taxon>
        <taxon>Acholeplasmataceae</taxon>
        <taxon>Haploplasma</taxon>
    </lineage>
</organism>
<dbReference type="EMBL" id="LR215048">
    <property type="protein sequence ID" value="VEU80163.1"/>
    <property type="molecule type" value="Genomic_DNA"/>
</dbReference>
<dbReference type="Gene3D" id="1.10.730.10">
    <property type="entry name" value="Isoleucyl-tRNA Synthetase, Domain 1"/>
    <property type="match status" value="1"/>
</dbReference>
<keyword evidence="7" id="KW-0963">Cytoplasm</keyword>
<dbReference type="Gene3D" id="3.40.50.620">
    <property type="entry name" value="HUPs"/>
    <property type="match status" value="1"/>
</dbReference>
<dbReference type="HAMAP" id="MF_01228">
    <property type="entry name" value="Met_tRNA_synth_type2"/>
    <property type="match status" value="1"/>
</dbReference>
<keyword evidence="5 7" id="KW-0648">Protein biosynthesis</keyword>
<evidence type="ECO:0000313" key="10">
    <source>
        <dbReference type="Proteomes" id="UP000289841"/>
    </source>
</evidence>
<name>A0A449BCJ6_HAPAX</name>
<dbReference type="CDD" id="cd07957">
    <property type="entry name" value="Anticodon_Ia_Met"/>
    <property type="match status" value="1"/>
</dbReference>
<gene>
    <name evidence="7 9" type="primary">metG</name>
    <name evidence="9" type="ORF">NCTC10138_00521</name>
</gene>
<dbReference type="KEGG" id="aaxa:NCTC10138_00521"/>
<evidence type="ECO:0000259" key="8">
    <source>
        <dbReference type="Pfam" id="PF09334"/>
    </source>
</evidence>
<dbReference type="SUPFAM" id="SSF47323">
    <property type="entry name" value="Anticodon-binding domain of a subclass of class I aminoacyl-tRNA synthetases"/>
    <property type="match status" value="1"/>
</dbReference>
<dbReference type="NCBIfam" id="NF008900">
    <property type="entry name" value="PRK12267.1"/>
    <property type="match status" value="1"/>
</dbReference>
<dbReference type="Gene3D" id="2.170.220.10">
    <property type="match status" value="1"/>
</dbReference>
<feature type="short sequence motif" description="'KMSKS' region" evidence="7">
    <location>
        <begin position="300"/>
        <end position="304"/>
    </location>
</feature>
<keyword evidence="10" id="KW-1185">Reference proteome</keyword>
<comment type="function">
    <text evidence="1 7">Is required not only for elongation of protein synthesis but also for the initiation of all mRNA translation through initiator tRNA(fMet) aminoacylation.</text>
</comment>
<dbReference type="CDD" id="cd00814">
    <property type="entry name" value="MetRS_core"/>
    <property type="match status" value="1"/>
</dbReference>
<dbReference type="GO" id="GO:0004825">
    <property type="term" value="F:methionine-tRNA ligase activity"/>
    <property type="evidence" value="ECO:0007669"/>
    <property type="project" value="UniProtKB-UniRule"/>
</dbReference>
<dbReference type="InterPro" id="IPR033911">
    <property type="entry name" value="MetRS_core"/>
</dbReference>
<dbReference type="GO" id="GO:0005524">
    <property type="term" value="F:ATP binding"/>
    <property type="evidence" value="ECO:0007669"/>
    <property type="project" value="UniProtKB-UniRule"/>
</dbReference>
<evidence type="ECO:0000313" key="9">
    <source>
        <dbReference type="EMBL" id="VEU80163.1"/>
    </source>
</evidence>
<dbReference type="EC" id="6.1.1.10" evidence="7"/>
<feature type="domain" description="Methionyl/Leucyl tRNA synthetase" evidence="8">
    <location>
        <begin position="8"/>
        <end position="147"/>
    </location>
</feature>
<evidence type="ECO:0000256" key="5">
    <source>
        <dbReference type="ARBA" id="ARBA00022917"/>
    </source>
</evidence>
<dbReference type="GO" id="GO:0005737">
    <property type="term" value="C:cytoplasm"/>
    <property type="evidence" value="ECO:0007669"/>
    <property type="project" value="UniProtKB-SubCell"/>
</dbReference>
<protein>
    <recommendedName>
        <fullName evidence="7">Methionine--tRNA ligase</fullName>
        <ecNumber evidence="7">6.1.1.10</ecNumber>
    </recommendedName>
    <alternativeName>
        <fullName evidence="7">Methionyl-tRNA synthetase</fullName>
        <shortName evidence="7">MetRS</shortName>
    </alternativeName>
</protein>
<evidence type="ECO:0000256" key="6">
    <source>
        <dbReference type="ARBA" id="ARBA00023146"/>
    </source>
</evidence>
<accession>A0A449BCJ6</accession>
<keyword evidence="3 7" id="KW-0547">Nucleotide-binding</keyword>
<feature type="domain" description="Methionyl/Leucyl tRNA synthetase" evidence="8">
    <location>
        <begin position="149"/>
        <end position="363"/>
    </location>
</feature>
<dbReference type="PANTHER" id="PTHR43326">
    <property type="entry name" value="METHIONYL-TRNA SYNTHETASE"/>
    <property type="match status" value="1"/>
</dbReference>
<dbReference type="InterPro" id="IPR014729">
    <property type="entry name" value="Rossmann-like_a/b/a_fold"/>
</dbReference>
<dbReference type="AlphaFoldDB" id="A0A449BCJ6"/>
<dbReference type="InterPro" id="IPR015413">
    <property type="entry name" value="Methionyl/Leucyl_tRNA_Synth"/>
</dbReference>
<dbReference type="STRING" id="1278311.GCA_000428705_01078"/>
<dbReference type="PANTHER" id="PTHR43326:SF1">
    <property type="entry name" value="METHIONINE--TRNA LIGASE, MITOCHONDRIAL"/>
    <property type="match status" value="1"/>
</dbReference>
<dbReference type="SUPFAM" id="SSF52374">
    <property type="entry name" value="Nucleotidylyl transferase"/>
    <property type="match status" value="1"/>
</dbReference>
<proteinExistence type="inferred from homology"/>
<dbReference type="NCBIfam" id="TIGR00398">
    <property type="entry name" value="metG"/>
    <property type="match status" value="1"/>
</dbReference>
<dbReference type="Proteomes" id="UP000289841">
    <property type="component" value="Chromosome"/>
</dbReference>
<evidence type="ECO:0000256" key="2">
    <source>
        <dbReference type="ARBA" id="ARBA00022598"/>
    </source>
</evidence>
<dbReference type="Pfam" id="PF09334">
    <property type="entry name" value="tRNA-synt_1g"/>
    <property type="match status" value="2"/>
</dbReference>
<dbReference type="GO" id="GO:0006431">
    <property type="term" value="P:methionyl-tRNA aminoacylation"/>
    <property type="evidence" value="ECO:0007669"/>
    <property type="project" value="UniProtKB-UniRule"/>
</dbReference>
<dbReference type="InterPro" id="IPR041872">
    <property type="entry name" value="Anticodon_Met"/>
</dbReference>
<evidence type="ECO:0000256" key="4">
    <source>
        <dbReference type="ARBA" id="ARBA00022840"/>
    </source>
</evidence>
<feature type="short sequence motif" description="'HIGH' region" evidence="7">
    <location>
        <begin position="14"/>
        <end position="24"/>
    </location>
</feature>
<comment type="subunit">
    <text evidence="7">Monomer.</text>
</comment>
<evidence type="ECO:0000256" key="7">
    <source>
        <dbReference type="HAMAP-Rule" id="MF_01228"/>
    </source>
</evidence>
<comment type="similarity">
    <text evidence="7">Belongs to the class-I aminoacyl-tRNA synthetase family. MetG type 2B subfamily.</text>
</comment>
<comment type="caution">
    <text evidence="7">Lacks conserved residue(s) required for the propagation of feature annotation.</text>
</comment>
<dbReference type="InterPro" id="IPR009080">
    <property type="entry name" value="tRNAsynth_Ia_anticodon-bd"/>
</dbReference>
<comment type="catalytic activity">
    <reaction evidence="7">
        <text>tRNA(Met) + L-methionine + ATP = L-methionyl-tRNA(Met) + AMP + diphosphate</text>
        <dbReference type="Rhea" id="RHEA:13481"/>
        <dbReference type="Rhea" id="RHEA-COMP:9667"/>
        <dbReference type="Rhea" id="RHEA-COMP:9698"/>
        <dbReference type="ChEBI" id="CHEBI:30616"/>
        <dbReference type="ChEBI" id="CHEBI:33019"/>
        <dbReference type="ChEBI" id="CHEBI:57844"/>
        <dbReference type="ChEBI" id="CHEBI:78442"/>
        <dbReference type="ChEBI" id="CHEBI:78530"/>
        <dbReference type="ChEBI" id="CHEBI:456215"/>
        <dbReference type="EC" id="6.1.1.10"/>
    </reaction>
</comment>
<evidence type="ECO:0000256" key="3">
    <source>
        <dbReference type="ARBA" id="ARBA00022741"/>
    </source>
</evidence>
<reference evidence="9 10" key="1">
    <citation type="submission" date="2019-01" db="EMBL/GenBank/DDBJ databases">
        <authorList>
            <consortium name="Pathogen Informatics"/>
        </authorList>
    </citation>
    <scope>NUCLEOTIDE SEQUENCE [LARGE SCALE GENOMIC DNA]</scope>
    <source>
        <strain evidence="9 10">NCTC10138</strain>
    </source>
</reference>
<keyword evidence="4 7" id="KW-0067">ATP-binding</keyword>
<evidence type="ECO:0000256" key="1">
    <source>
        <dbReference type="ARBA" id="ARBA00003314"/>
    </source>
</evidence>
<sequence length="525" mass="61299">MSKNKKFYISTAIAYSSAVPHIGNVYEAILADSIARFKRLDGYNVYFQTGTDEHGQKIEEKAKLNEITPQVYVDQISNEIKRIYDSMNVSYDKFVRTTDEFHVESVQAIVSKLFEQGDIYLGKYEGWYSIADEAYISENDIVDGKGPSGDIPVWTSEEVYFFKLSKYQDRLIKHIKDYPEFIMPESRKNEMLQNFLSDKLPDLSISRTSFKWGIPFPFDKKHVTYVWIDALSNYITGLGYNPNHPESDMMKEYWPADIHLIGKDILRFHTIYWPMLLMALELPLPKTIFGHPWVLFDKAKMSKSTGNVVYIDDLLKHFPVDVIRYYVLHEIPYSQDGNLTNELLIERNNSDLANTIGNLVNRTIGMVNKYRDGKFKKVILDEPFEYSLKDKSLEMLPNMRKHMENYHVADALEEILILARHANKYIDVSKPWELFKDLEKPEILDHVLYSLLETIRFIAIGLQAYLPATSAEIFDLLGIEDKSFESLKEFGHYKEQELKQAKVLFERYDMNKKIEEILEGTYDKD</sequence>
<keyword evidence="2 7" id="KW-0436">Ligase</keyword>
<dbReference type="InterPro" id="IPR023457">
    <property type="entry name" value="Met-tRNA_synth_2"/>
</dbReference>
<dbReference type="PRINTS" id="PR01041">
    <property type="entry name" value="TRNASYNTHMET"/>
</dbReference>
<keyword evidence="6 7" id="KW-0030">Aminoacyl-tRNA synthetase</keyword>
<dbReference type="InterPro" id="IPR014758">
    <property type="entry name" value="Met-tRNA_synth"/>
</dbReference>
<dbReference type="RefSeq" id="WP_026390600.1">
    <property type="nucleotide sequence ID" value="NZ_LR215048.1"/>
</dbReference>
<comment type="subcellular location">
    <subcellularLocation>
        <location evidence="7">Cytoplasm</location>
    </subcellularLocation>
</comment>
<dbReference type="FunFam" id="2.170.220.10:FF:000002">
    <property type="entry name" value="Methionine--tRNA ligase"/>
    <property type="match status" value="1"/>
</dbReference>